<evidence type="ECO:0000256" key="1">
    <source>
        <dbReference type="SAM" id="MobiDB-lite"/>
    </source>
</evidence>
<feature type="compositionally biased region" description="Low complexity" evidence="1">
    <location>
        <begin position="148"/>
        <end position="159"/>
    </location>
</feature>
<dbReference type="InterPro" id="IPR036116">
    <property type="entry name" value="FN3_sf"/>
</dbReference>
<dbReference type="PROSITE" id="PS50853">
    <property type="entry name" value="FN3"/>
    <property type="match status" value="1"/>
</dbReference>
<gene>
    <name evidence="3" type="ORF">SAMN05660413_03108</name>
</gene>
<accession>A0A1I5D0I0</accession>
<dbReference type="Gene3D" id="2.60.40.10">
    <property type="entry name" value="Immunoglobulins"/>
    <property type="match status" value="2"/>
</dbReference>
<dbReference type="SUPFAM" id="SSF49265">
    <property type="entry name" value="Fibronectin type III"/>
    <property type="match status" value="1"/>
</dbReference>
<feature type="domain" description="Fibronectin type-III" evidence="2">
    <location>
        <begin position="41"/>
        <end position="139"/>
    </location>
</feature>
<evidence type="ECO:0000313" key="4">
    <source>
        <dbReference type="Proteomes" id="UP000199153"/>
    </source>
</evidence>
<protein>
    <recommendedName>
        <fullName evidence="2">Fibronectin type-III domain-containing protein</fullName>
    </recommendedName>
</protein>
<dbReference type="PROSITE" id="PS51257">
    <property type="entry name" value="PROKAR_LIPOPROTEIN"/>
    <property type="match status" value="1"/>
</dbReference>
<feature type="region of interest" description="Disordered" evidence="1">
    <location>
        <begin position="142"/>
        <end position="162"/>
    </location>
</feature>
<name>A0A1I5D0I0_9FLAO</name>
<proteinExistence type="predicted"/>
<dbReference type="InterPro" id="IPR013783">
    <property type="entry name" value="Ig-like_fold"/>
</dbReference>
<dbReference type="STRING" id="287099.SAMN05660413_03108"/>
<dbReference type="InterPro" id="IPR003961">
    <property type="entry name" value="FN3_dom"/>
</dbReference>
<keyword evidence="4" id="KW-1185">Reference proteome</keyword>
<dbReference type="EMBL" id="FOVL01000027">
    <property type="protein sequence ID" value="SFN92745.1"/>
    <property type="molecule type" value="Genomic_DNA"/>
</dbReference>
<sequence>MKINFSFSYIFISLLIMACSGEKIDDPVEKEPIKEKPANKAPSAPKLLLPVANLACSFSTLNFEWETSTDPEGKEVSYKLEISESEDFKELFDQRQINHTSVSLSLEKGSTYYWKVQAIDQEGARSDYSEIRSFFTEPSLTYNSIPQNPNSETPSNNSTVDQSSVLLEWSSKDEDGDSLKFDIYFGTTEEPPLYEQDLVETSFEVNLNNGTTYFWQVVAKDDKGARAIGPIWTFSSP</sequence>
<dbReference type="AlphaFoldDB" id="A0A1I5D0I0"/>
<organism evidence="3 4">
    <name type="scientific">Salegentibacter flavus</name>
    <dbReference type="NCBI Taxonomy" id="287099"/>
    <lineage>
        <taxon>Bacteria</taxon>
        <taxon>Pseudomonadati</taxon>
        <taxon>Bacteroidota</taxon>
        <taxon>Flavobacteriia</taxon>
        <taxon>Flavobacteriales</taxon>
        <taxon>Flavobacteriaceae</taxon>
        <taxon>Salegentibacter</taxon>
    </lineage>
</organism>
<dbReference type="Proteomes" id="UP000199153">
    <property type="component" value="Unassembled WGS sequence"/>
</dbReference>
<dbReference type="OrthoDB" id="789771at2"/>
<reference evidence="3" key="1">
    <citation type="submission" date="2016-10" db="EMBL/GenBank/DDBJ databases">
        <authorList>
            <person name="de Groot N.N."/>
        </authorList>
    </citation>
    <scope>NUCLEOTIDE SEQUENCE [LARGE SCALE GENOMIC DNA]</scope>
    <source>
        <strain evidence="3">DSM 17794</strain>
    </source>
</reference>
<dbReference type="CDD" id="cd00063">
    <property type="entry name" value="FN3"/>
    <property type="match status" value="1"/>
</dbReference>
<evidence type="ECO:0000259" key="2">
    <source>
        <dbReference type="PROSITE" id="PS50853"/>
    </source>
</evidence>
<dbReference type="RefSeq" id="WP_093411310.1">
    <property type="nucleotide sequence ID" value="NZ_FOVL01000027.1"/>
</dbReference>
<dbReference type="Pfam" id="PF25788">
    <property type="entry name" value="Ig_Rha78A_N"/>
    <property type="match status" value="1"/>
</dbReference>
<evidence type="ECO:0000313" key="3">
    <source>
        <dbReference type="EMBL" id="SFN92745.1"/>
    </source>
</evidence>